<dbReference type="AlphaFoldDB" id="A0A0D7BAS4"/>
<proteinExistence type="predicted"/>
<gene>
    <name evidence="2" type="ORF">CYLTODRAFT_490808</name>
</gene>
<keyword evidence="3" id="KW-1185">Reference proteome</keyword>
<dbReference type="OrthoDB" id="2868676at2759"/>
<feature type="compositionally biased region" description="Polar residues" evidence="1">
    <location>
        <begin position="39"/>
        <end position="52"/>
    </location>
</feature>
<dbReference type="EMBL" id="KN880531">
    <property type="protein sequence ID" value="KIY67244.1"/>
    <property type="molecule type" value="Genomic_DNA"/>
</dbReference>
<feature type="region of interest" description="Disordered" evidence="1">
    <location>
        <begin position="1"/>
        <end position="74"/>
    </location>
</feature>
<evidence type="ECO:0000313" key="2">
    <source>
        <dbReference type="EMBL" id="KIY67244.1"/>
    </source>
</evidence>
<name>A0A0D7BAS4_9AGAR</name>
<reference evidence="2 3" key="1">
    <citation type="journal article" date="2015" name="Fungal Genet. Biol.">
        <title>Evolution of novel wood decay mechanisms in Agaricales revealed by the genome sequences of Fistulina hepatica and Cylindrobasidium torrendii.</title>
        <authorList>
            <person name="Floudas D."/>
            <person name="Held B.W."/>
            <person name="Riley R."/>
            <person name="Nagy L.G."/>
            <person name="Koehler G."/>
            <person name="Ransdell A.S."/>
            <person name="Younus H."/>
            <person name="Chow J."/>
            <person name="Chiniquy J."/>
            <person name="Lipzen A."/>
            <person name="Tritt A."/>
            <person name="Sun H."/>
            <person name="Haridas S."/>
            <person name="LaButti K."/>
            <person name="Ohm R.A."/>
            <person name="Kues U."/>
            <person name="Blanchette R.A."/>
            <person name="Grigoriev I.V."/>
            <person name="Minto R.E."/>
            <person name="Hibbett D.S."/>
        </authorList>
    </citation>
    <scope>NUCLEOTIDE SEQUENCE [LARGE SCALE GENOMIC DNA]</scope>
    <source>
        <strain evidence="2 3">FP15055 ss-10</strain>
    </source>
</reference>
<accession>A0A0D7BAS4</accession>
<protein>
    <submittedName>
        <fullName evidence="2">Uncharacterized protein</fullName>
    </submittedName>
</protein>
<feature type="compositionally biased region" description="Pro residues" evidence="1">
    <location>
        <begin position="59"/>
        <end position="68"/>
    </location>
</feature>
<evidence type="ECO:0000313" key="3">
    <source>
        <dbReference type="Proteomes" id="UP000054007"/>
    </source>
</evidence>
<feature type="compositionally biased region" description="Polar residues" evidence="1">
    <location>
        <begin position="1"/>
        <end position="20"/>
    </location>
</feature>
<sequence>MSKSYQTHSPFQANPSNNTLPWAPLPHRNSRPNPRRNDQVSSSLKQTKQTTLRFRPQPVSTPTPPPADPIATDSARAPIEIISLADASLRVDYLQTSGKKNRDKTLVRNVVSQIRNAADFANDASLFVDACHACGPERCIDLVGVEGMVSAYQAFGWAALQKIYKDAFKKNPAAKLVQEMFPCAVDQQDVDVIIWCCNCINDGGLALRALMDKEAKNWISLLPEDYLEKTLLPRLLKLIHPFTDVKALGWFAILDAVGARCPNPQFLQPYLCSLAPSLPITHDSVLSFVTLCVKADAFIALESGRLRITLLDAVAATQLIQKLASKVQSEDSFSRTQCRAALAHIFKDAAYVLIPGGQIHAAALATAIHHTPFPMETFRDCICKFIKTYVRENLGARPTPWITNEELYTANCGCTICVHQLVPFLLGNQRDILISGAPDQLYHAAHQLARVRWTSHVQVNIVHSDLRGSQLMLSKSAVLMQMAPWRARHAEGVRILTMLGDEKQQRLALGEDAEWVYGTMDGTTRPPPKGVTLGLPMKIITPRT</sequence>
<dbReference type="Proteomes" id="UP000054007">
    <property type="component" value="Unassembled WGS sequence"/>
</dbReference>
<evidence type="ECO:0000256" key="1">
    <source>
        <dbReference type="SAM" id="MobiDB-lite"/>
    </source>
</evidence>
<organism evidence="2 3">
    <name type="scientific">Cylindrobasidium torrendii FP15055 ss-10</name>
    <dbReference type="NCBI Taxonomy" id="1314674"/>
    <lineage>
        <taxon>Eukaryota</taxon>
        <taxon>Fungi</taxon>
        <taxon>Dikarya</taxon>
        <taxon>Basidiomycota</taxon>
        <taxon>Agaricomycotina</taxon>
        <taxon>Agaricomycetes</taxon>
        <taxon>Agaricomycetidae</taxon>
        <taxon>Agaricales</taxon>
        <taxon>Marasmiineae</taxon>
        <taxon>Physalacriaceae</taxon>
        <taxon>Cylindrobasidium</taxon>
    </lineage>
</organism>